<dbReference type="Gene3D" id="3.10.20.90">
    <property type="entry name" value="Phosphatidylinositol 3-kinase Catalytic Subunit, Chain A, domain 1"/>
    <property type="match status" value="1"/>
</dbReference>
<accession>A0A6A6YNB2</accession>
<keyword evidence="4" id="KW-1185">Reference proteome</keyword>
<reference evidence="5" key="2">
    <citation type="submission" date="2020-04" db="EMBL/GenBank/DDBJ databases">
        <authorList>
            <consortium name="NCBI Genome Project"/>
        </authorList>
    </citation>
    <scope>NUCLEOTIDE SEQUENCE</scope>
    <source>
        <strain evidence="5">CBS 304.34</strain>
    </source>
</reference>
<gene>
    <name evidence="3 5" type="ORF">BDZ99DRAFT_476416</name>
</gene>
<proteinExistence type="predicted"/>
<dbReference type="InterPro" id="IPR000626">
    <property type="entry name" value="Ubiquitin-like_dom"/>
</dbReference>
<feature type="compositionally biased region" description="Basic and acidic residues" evidence="1">
    <location>
        <begin position="103"/>
        <end position="112"/>
    </location>
</feature>
<reference evidence="5" key="3">
    <citation type="submission" date="2025-04" db="UniProtKB">
        <authorList>
            <consortium name="RefSeq"/>
        </authorList>
    </citation>
    <scope>IDENTIFICATION</scope>
    <source>
        <strain evidence="5">CBS 304.34</strain>
    </source>
</reference>
<sequence>MANAATPPLSVQTPKPAKRSFFKRPAWATAEETKSETPQTGSESFRHSSRVFAEIVEEQKKKDEEKARQKEKEERRKKRKSEESERHAKRRRASGEGEGSESPAHRSPREGSSRTPQLTSPRRATRSNIDSTSLSARYEEALRPSVPRDDIFASHIIDLGDDTDDSDDSSRQPVLHRQPTPIILEDDDDMEPILEPEPIALQMRERDPQAESSRNPPPIVSSAPIPNPVVKLFISSPIEGTTPLIATRKLLQPLGDVRTAWCAKQIFPPGITPSMIFLTYRKRRLFDVATCKSSIGLEVDAHGNLKPKHDHDDFDDEMEDRVHLVAVTEEILVEMKRRAELGIHESEPAEEVVEEEEEVVKEQPKCRLILKAKGIEDFKLAVKPETTFKDIANAFRRHNKMPDTRQITLFFDGDHLEPQDMIKGSDIEDMDAIEVHIK</sequence>
<feature type="region of interest" description="Disordered" evidence="1">
    <location>
        <begin position="158"/>
        <end position="192"/>
    </location>
</feature>
<feature type="region of interest" description="Disordered" evidence="1">
    <location>
        <begin position="1"/>
        <end position="144"/>
    </location>
</feature>
<feature type="compositionally biased region" description="Polar residues" evidence="1">
    <location>
        <begin position="113"/>
        <end position="135"/>
    </location>
</feature>
<dbReference type="PROSITE" id="PS50053">
    <property type="entry name" value="UBIQUITIN_2"/>
    <property type="match status" value="1"/>
</dbReference>
<dbReference type="AlphaFoldDB" id="A0A6A6YNB2"/>
<dbReference type="GeneID" id="54462947"/>
<dbReference type="CDD" id="cd17080">
    <property type="entry name" value="Ubl_SLD2_Esc2_like"/>
    <property type="match status" value="1"/>
</dbReference>
<feature type="compositionally biased region" description="Basic and acidic residues" evidence="1">
    <location>
        <begin position="57"/>
        <end position="86"/>
    </location>
</feature>
<evidence type="ECO:0000259" key="2">
    <source>
        <dbReference type="PROSITE" id="PS50053"/>
    </source>
</evidence>
<reference evidence="3 5" key="1">
    <citation type="journal article" date="2020" name="Stud. Mycol.">
        <title>101 Dothideomycetes genomes: a test case for predicting lifestyles and emergence of pathogens.</title>
        <authorList>
            <person name="Haridas S."/>
            <person name="Albert R."/>
            <person name="Binder M."/>
            <person name="Bloem J."/>
            <person name="Labutti K."/>
            <person name="Salamov A."/>
            <person name="Andreopoulos B."/>
            <person name="Baker S."/>
            <person name="Barry K."/>
            <person name="Bills G."/>
            <person name="Bluhm B."/>
            <person name="Cannon C."/>
            <person name="Castanera R."/>
            <person name="Culley D."/>
            <person name="Daum C."/>
            <person name="Ezra D."/>
            <person name="Gonzalez J."/>
            <person name="Henrissat B."/>
            <person name="Kuo A."/>
            <person name="Liang C."/>
            <person name="Lipzen A."/>
            <person name="Lutzoni F."/>
            <person name="Magnuson J."/>
            <person name="Mondo S."/>
            <person name="Nolan M."/>
            <person name="Ohm R."/>
            <person name="Pangilinan J."/>
            <person name="Park H.-J."/>
            <person name="Ramirez L."/>
            <person name="Alfaro M."/>
            <person name="Sun H."/>
            <person name="Tritt A."/>
            <person name="Yoshinaga Y."/>
            <person name="Zwiers L.-H."/>
            <person name="Turgeon B."/>
            <person name="Goodwin S."/>
            <person name="Spatafora J."/>
            <person name="Crous P."/>
            <person name="Grigoriev I."/>
        </authorList>
    </citation>
    <scope>NUCLEOTIDE SEQUENCE</scope>
    <source>
        <strain evidence="3 5">CBS 304.34</strain>
    </source>
</reference>
<dbReference type="InterPro" id="IPR022617">
    <property type="entry name" value="Rad60/SUMO-like_dom"/>
</dbReference>
<evidence type="ECO:0000313" key="5">
    <source>
        <dbReference type="RefSeq" id="XP_033577195.1"/>
    </source>
</evidence>
<evidence type="ECO:0000256" key="1">
    <source>
        <dbReference type="SAM" id="MobiDB-lite"/>
    </source>
</evidence>
<evidence type="ECO:0000313" key="4">
    <source>
        <dbReference type="Proteomes" id="UP000504636"/>
    </source>
</evidence>
<dbReference type="SUPFAM" id="SSF54236">
    <property type="entry name" value="Ubiquitin-like"/>
    <property type="match status" value="1"/>
</dbReference>
<feature type="domain" description="Ubiquitin-like" evidence="2">
    <location>
        <begin position="366"/>
        <end position="438"/>
    </location>
</feature>
<organism evidence="3">
    <name type="scientific">Mytilinidion resinicola</name>
    <dbReference type="NCBI Taxonomy" id="574789"/>
    <lineage>
        <taxon>Eukaryota</taxon>
        <taxon>Fungi</taxon>
        <taxon>Dikarya</taxon>
        <taxon>Ascomycota</taxon>
        <taxon>Pezizomycotina</taxon>
        <taxon>Dothideomycetes</taxon>
        <taxon>Pleosporomycetidae</taxon>
        <taxon>Mytilinidiales</taxon>
        <taxon>Mytilinidiaceae</taxon>
        <taxon>Mytilinidion</taxon>
    </lineage>
</organism>
<dbReference type="OrthoDB" id="3365399at2759"/>
<name>A0A6A6YNB2_9PEZI</name>
<dbReference type="Pfam" id="PF11976">
    <property type="entry name" value="Rad60-SLD"/>
    <property type="match status" value="1"/>
</dbReference>
<dbReference type="EMBL" id="MU003700">
    <property type="protein sequence ID" value="KAF2810231.1"/>
    <property type="molecule type" value="Genomic_DNA"/>
</dbReference>
<dbReference type="RefSeq" id="XP_033577195.1">
    <property type="nucleotide sequence ID" value="XM_033722054.1"/>
</dbReference>
<dbReference type="InterPro" id="IPR029071">
    <property type="entry name" value="Ubiquitin-like_domsf"/>
</dbReference>
<protein>
    <recommendedName>
        <fullName evidence="2">Ubiquitin-like domain-containing protein</fullName>
    </recommendedName>
</protein>
<dbReference type="Proteomes" id="UP000504636">
    <property type="component" value="Unplaced"/>
</dbReference>
<evidence type="ECO:0000313" key="3">
    <source>
        <dbReference type="EMBL" id="KAF2810231.1"/>
    </source>
</evidence>